<evidence type="ECO:0000259" key="8">
    <source>
        <dbReference type="PROSITE" id="PS50164"/>
    </source>
</evidence>
<feature type="domain" description="GIY-YIG" evidence="8">
    <location>
        <begin position="12"/>
        <end position="99"/>
    </location>
</feature>
<keyword evidence="1" id="KW-0963">Cytoplasm</keyword>
<dbReference type="Pfam" id="PF02151">
    <property type="entry name" value="UVR"/>
    <property type="match status" value="1"/>
</dbReference>
<dbReference type="InterPro" id="IPR038476">
    <property type="entry name" value="UvrC_RNase_H_dom_sf"/>
</dbReference>
<dbReference type="InterPro" id="IPR047296">
    <property type="entry name" value="GIY-YIG_UvrC_Cho"/>
</dbReference>
<dbReference type="GO" id="GO:0009432">
    <property type="term" value="P:SOS response"/>
    <property type="evidence" value="ECO:0007669"/>
    <property type="project" value="UniProtKB-KW"/>
</dbReference>
<comment type="caution">
    <text evidence="10">The sequence shown here is derived from an EMBL/GenBank/DDBJ whole genome shotgun (WGS) entry which is preliminary data.</text>
</comment>
<dbReference type="InterPro" id="IPR001162">
    <property type="entry name" value="UvrC_RNase_H_dom"/>
</dbReference>
<dbReference type="GO" id="GO:0009381">
    <property type="term" value="F:excinuclease ABC activity"/>
    <property type="evidence" value="ECO:0007669"/>
    <property type="project" value="InterPro"/>
</dbReference>
<feature type="domain" description="UVR" evidence="7">
    <location>
        <begin position="205"/>
        <end position="240"/>
    </location>
</feature>
<dbReference type="SMART" id="SM00465">
    <property type="entry name" value="GIYc"/>
    <property type="match status" value="1"/>
</dbReference>
<evidence type="ECO:0000256" key="2">
    <source>
        <dbReference type="ARBA" id="ARBA00022763"/>
    </source>
</evidence>
<evidence type="ECO:0000313" key="10">
    <source>
        <dbReference type="EMBL" id="PIW66091.1"/>
    </source>
</evidence>
<gene>
    <name evidence="10" type="ORF">COW11_05145</name>
</gene>
<dbReference type="GO" id="GO:0009380">
    <property type="term" value="C:excinuclease repair complex"/>
    <property type="evidence" value="ECO:0007669"/>
    <property type="project" value="TreeGrafter"/>
</dbReference>
<dbReference type="CDD" id="cd10434">
    <property type="entry name" value="GIY-YIG_UvrC_Cho"/>
    <property type="match status" value="1"/>
</dbReference>
<dbReference type="PROSITE" id="PS50165">
    <property type="entry name" value="UVRC"/>
    <property type="match status" value="1"/>
</dbReference>
<dbReference type="PROSITE" id="PS50164">
    <property type="entry name" value="GIY_YIG"/>
    <property type="match status" value="1"/>
</dbReference>
<organism evidence="10 11">
    <name type="scientific">Candidatus Taenaricola geysiri</name>
    <dbReference type="NCBI Taxonomy" id="1974752"/>
    <lineage>
        <taxon>Bacteria</taxon>
        <taxon>Pseudomonadati</taxon>
        <taxon>Candidatus Omnitrophota</taxon>
        <taxon>Candidatus Taenaricola</taxon>
    </lineage>
</organism>
<dbReference type="EMBL" id="PFGP01000120">
    <property type="protein sequence ID" value="PIW66091.1"/>
    <property type="molecule type" value="Genomic_DNA"/>
</dbReference>
<dbReference type="Pfam" id="PF08459">
    <property type="entry name" value="UvrC_RNaseH_dom"/>
    <property type="match status" value="1"/>
</dbReference>
<evidence type="ECO:0000256" key="1">
    <source>
        <dbReference type="ARBA" id="ARBA00022490"/>
    </source>
</evidence>
<keyword evidence="4" id="KW-0267">Excision nuclease</keyword>
<proteinExistence type="predicted"/>
<protein>
    <submittedName>
        <fullName evidence="10">Excinuclease ABC subunit C</fullName>
    </submittedName>
</protein>
<dbReference type="Gene3D" id="4.10.860.10">
    <property type="entry name" value="UVR domain"/>
    <property type="match status" value="1"/>
</dbReference>
<evidence type="ECO:0000256" key="3">
    <source>
        <dbReference type="ARBA" id="ARBA00022769"/>
    </source>
</evidence>
<dbReference type="Pfam" id="PF01541">
    <property type="entry name" value="GIY-YIG"/>
    <property type="match status" value="1"/>
</dbReference>
<dbReference type="InterPro" id="IPR001943">
    <property type="entry name" value="UVR_dom"/>
</dbReference>
<accession>A0A2J0LE06</accession>
<evidence type="ECO:0000256" key="4">
    <source>
        <dbReference type="ARBA" id="ARBA00022881"/>
    </source>
</evidence>
<keyword evidence="6" id="KW-0742">SOS response</keyword>
<evidence type="ECO:0000256" key="5">
    <source>
        <dbReference type="ARBA" id="ARBA00023204"/>
    </source>
</evidence>
<dbReference type="AlphaFoldDB" id="A0A2J0LE06"/>
<dbReference type="FunFam" id="3.40.1440.10:FF:000001">
    <property type="entry name" value="UvrABC system protein C"/>
    <property type="match status" value="1"/>
</dbReference>
<reference evidence="10 11" key="1">
    <citation type="submission" date="2017-09" db="EMBL/GenBank/DDBJ databases">
        <title>Depth-based differentiation of microbial function through sediment-hosted aquifers and enrichment of novel symbionts in the deep terrestrial subsurface.</title>
        <authorList>
            <person name="Probst A.J."/>
            <person name="Ladd B."/>
            <person name="Jarett J.K."/>
            <person name="Geller-Mcgrath D.E."/>
            <person name="Sieber C.M."/>
            <person name="Emerson J.B."/>
            <person name="Anantharaman K."/>
            <person name="Thomas B.C."/>
            <person name="Malmstrom R."/>
            <person name="Stieglmeier M."/>
            <person name="Klingl A."/>
            <person name="Woyke T."/>
            <person name="Ryan C.M."/>
            <person name="Banfield J.F."/>
        </authorList>
    </citation>
    <scope>NUCLEOTIDE SEQUENCE [LARGE SCALE GENOMIC DNA]</scope>
    <source>
        <strain evidence="10">CG12_big_fil_rev_8_21_14_0_65_43_15</strain>
    </source>
</reference>
<evidence type="ECO:0000259" key="7">
    <source>
        <dbReference type="PROSITE" id="PS50151"/>
    </source>
</evidence>
<dbReference type="SUPFAM" id="SSF46600">
    <property type="entry name" value="C-terminal UvrC-binding domain of UvrB"/>
    <property type="match status" value="1"/>
</dbReference>
<evidence type="ECO:0000259" key="9">
    <source>
        <dbReference type="PROSITE" id="PS50165"/>
    </source>
</evidence>
<dbReference type="InterPro" id="IPR050066">
    <property type="entry name" value="UvrABC_protein_C"/>
</dbReference>
<dbReference type="Gene3D" id="3.30.420.340">
    <property type="entry name" value="UvrC, RNAse H endonuclease domain"/>
    <property type="match status" value="1"/>
</dbReference>
<sequence>MDIKKKIKTLPLSPGVYLMKNKSGEIIYIGKAASLRKRVSSYFDGKRRQAPKKAPGAFCKTDVLVSSIADIDYFTTPSEEEALLLEAALIREKKPRYNVLLKDDKRYPLLKLTLNEEFPRLIIARRAKDDGAIYFGPYTNAKLLRKALGIMRKMFPLRTCKVIHKSACLNYHIKQCAGPCVDKKCRGLYKQVTGDLILFLSGKKKKLISKLTQRMNAASKSCDFEAAARLRDQLKALTSAVKERKQARIEAFDISNISGKEAVGSMVSFYNGKPDKSNYRKYRIKTVSGVDDYGMIKEVITRRYKKLVSENLPLPDLIVIDGGIGHVSAAAAVLDALGLNRINILGIAKKEERIFSRAGEERIGEEFRRLIQHARDEAHRFAQSYHHVLRRKKVIGE</sequence>
<feature type="domain" description="UvrC family homology region profile" evidence="9">
    <location>
        <begin position="196"/>
        <end position="334"/>
    </location>
</feature>
<evidence type="ECO:0000313" key="11">
    <source>
        <dbReference type="Proteomes" id="UP000231267"/>
    </source>
</evidence>
<evidence type="ECO:0000256" key="6">
    <source>
        <dbReference type="ARBA" id="ARBA00023236"/>
    </source>
</evidence>
<dbReference type="Proteomes" id="UP000231267">
    <property type="component" value="Unassembled WGS sequence"/>
</dbReference>
<dbReference type="InterPro" id="IPR036876">
    <property type="entry name" value="UVR_dom_sf"/>
</dbReference>
<dbReference type="PANTHER" id="PTHR30562:SF1">
    <property type="entry name" value="UVRABC SYSTEM PROTEIN C"/>
    <property type="match status" value="1"/>
</dbReference>
<dbReference type="PROSITE" id="PS50151">
    <property type="entry name" value="UVR"/>
    <property type="match status" value="1"/>
</dbReference>
<dbReference type="PANTHER" id="PTHR30562">
    <property type="entry name" value="UVRC/OXIDOREDUCTASE"/>
    <property type="match status" value="1"/>
</dbReference>
<dbReference type="Gene3D" id="3.40.1440.10">
    <property type="entry name" value="GIY-YIG endonuclease"/>
    <property type="match status" value="1"/>
</dbReference>
<dbReference type="InterPro" id="IPR035901">
    <property type="entry name" value="GIY-YIG_endonuc_sf"/>
</dbReference>
<keyword evidence="2" id="KW-0227">DNA damage</keyword>
<name>A0A2J0LE06_9BACT</name>
<dbReference type="SUPFAM" id="SSF82771">
    <property type="entry name" value="GIY-YIG endonuclease"/>
    <property type="match status" value="1"/>
</dbReference>
<dbReference type="GO" id="GO:0006289">
    <property type="term" value="P:nucleotide-excision repair"/>
    <property type="evidence" value="ECO:0007669"/>
    <property type="project" value="InterPro"/>
</dbReference>
<keyword evidence="3" id="KW-0228">DNA excision</keyword>
<dbReference type="InterPro" id="IPR000305">
    <property type="entry name" value="GIY-YIG_endonuc"/>
</dbReference>
<keyword evidence="5" id="KW-0234">DNA repair</keyword>